<feature type="region of interest" description="Disordered" evidence="5">
    <location>
        <begin position="565"/>
        <end position="631"/>
    </location>
</feature>
<dbReference type="PROSITE" id="PS51700">
    <property type="entry name" value="SEPARIN"/>
    <property type="match status" value="1"/>
</dbReference>
<evidence type="ECO:0000256" key="3">
    <source>
        <dbReference type="ARBA" id="ARBA00022801"/>
    </source>
</evidence>
<protein>
    <recommendedName>
        <fullName evidence="2">separase</fullName>
        <ecNumber evidence="2">3.4.22.49</ecNumber>
    </recommendedName>
</protein>
<reference evidence="7" key="1">
    <citation type="submission" date="2022-06" db="EMBL/GenBank/DDBJ databases">
        <authorList>
            <person name="Berger JAMES D."/>
            <person name="Berger JAMES D."/>
        </authorList>
    </citation>
    <scope>NUCLEOTIDE SEQUENCE [LARGE SCALE GENOMIC DNA]</scope>
</reference>
<dbReference type="WBParaSite" id="SRDH1_17120.10">
    <property type="protein sequence ID" value="SRDH1_17120.10"/>
    <property type="gene ID" value="SRDH1_17120"/>
</dbReference>
<feature type="compositionally biased region" description="Pro residues" evidence="5">
    <location>
        <begin position="593"/>
        <end position="603"/>
    </location>
</feature>
<comment type="catalytic activity">
    <reaction evidence="1">
        <text>All bonds known to be hydrolyzed by this endopeptidase have arginine in P1 and an acidic residue in P4. P6 is often occupied by an acidic residue or by a hydroxy-amino-acid residue, the phosphorylation of which enhances cleavage.</text>
        <dbReference type="EC" id="3.4.22.49"/>
    </reaction>
</comment>
<name>A0AA85EPA2_9TREM</name>
<dbReference type="GO" id="GO:0005634">
    <property type="term" value="C:nucleus"/>
    <property type="evidence" value="ECO:0007669"/>
    <property type="project" value="InterPro"/>
</dbReference>
<dbReference type="PANTHER" id="PTHR12792:SF0">
    <property type="entry name" value="SEPARIN"/>
    <property type="match status" value="1"/>
</dbReference>
<dbReference type="GO" id="GO:0072686">
    <property type="term" value="C:mitotic spindle"/>
    <property type="evidence" value="ECO:0007669"/>
    <property type="project" value="TreeGrafter"/>
</dbReference>
<sequence>MFTISDNSGRFLDASYALTNYCLSKIFVYEQNASIYDTAKSIRADVLSVLQNSNEIFESTHEACLTGRLPTPHAHFQSMVVSLGRAYIEHYCNWPAFSANLDLIRLQYKEFFEGKSWAVVCARGYFYWLHLHARCIFGANFELASTSLQSDTHDMFPPPPVSPLHAAVIVRMHGQTLVKFMRLCCEQKLQNRSCTKQQVKVGIGKENEDPSVGLKNLKKFVEPKSVPSELKVSTVAWSSVSLTDNELLNLWLGTRLLLYGCHQTAELYTLLGTVREARVYQNELLCVGQRFHLCSYTQIALNLMAHLDMFAQRQWAFELRLRQLNHIATCQVSLEELVTKRSKQNLKVNSNSKTTTEVDESAFIHSKTFPNQSLYNGNNQLVRDMTVVNSLSNDSFSDGSNPLLSGYNRPFSSIFSSSPTRRTHFSNKSEAVDAYPSAIQIASAIAGQRLTSEWNKWYNKGFYIPHTVDFTFESVSKSFLSVGGLPLGTCVCLILNGVSWPWLFNLTQVVRNELLPSSHFLPALYAVPSAHVKGAVKSRNHGEPNKNKDLIEAFSSLSITPTEKSSETWNNKIEKSSSPQIQSKEDFHTGKQLPPPVPKPNAPRRPAESRNKTSSNISPHNRSRYQSSHSHEADNEILIPLLGYAFRKPANSQPLEIYCDHLSKNKKVLSRRENKNTGSGKSHTVVLDPVESCSSLIDAPLRPRSVRLASKWAANQIKTKLVNTVCEEDPLLSENTDQMSQISNNMATRLYGAYQQLSSFPVPNLLRPICQWLGIYWLGKGDQLQAGRFLSQAIGIGPTTLYLSILSSRIIHLKSSDSQDSVSDRKKHYNWFPILNRVMTVCAPNNFLVKNGNQMPTCGKLIHCDDNSSLTVRVIQLCLVDELSCKFSNLIDKSDDIYHHNISPYGLGARSGGYLLVSRYTGVSGQSLNTFEVETRVMHGFTHSGFKYMDSFDEIQTESLDSMAIEDRANYWRTRYNLNERLENLLIEMRREWFTRDDLDWLFSREEHCRNNELKNDYNPASVVIIPDRRLIYLPWEWILWDRNPGSCIPTMTRSFSLPLVVAHLATQFMPYQNIETNTSPNAEHMKLCSFNPERAFYILNPESNLPSTQQTFEPIFRNLSSWTGVTGKIPTVEEVNNGFTNHDLLIFLGHGNGSQFLLHTFNQGLSARSVALILGCSSGKPRSVGRHEPYTSLFNHLIAGCPFVCGLLWDVTDRDVDRFTLKFLTNWLGKDGSDDEHDAKPRETLGQSIFNATSACKLKHLVGKSVIVYGIPSEPERKSLLKFPSSLVRK</sequence>
<reference evidence="8" key="2">
    <citation type="submission" date="2023-11" db="UniProtKB">
        <authorList>
            <consortium name="WormBaseParasite"/>
        </authorList>
    </citation>
    <scope>IDENTIFICATION</scope>
</reference>
<organism evidence="7 8">
    <name type="scientific">Schistosoma rodhaini</name>
    <dbReference type="NCBI Taxonomy" id="6188"/>
    <lineage>
        <taxon>Eukaryota</taxon>
        <taxon>Metazoa</taxon>
        <taxon>Spiralia</taxon>
        <taxon>Lophotrochozoa</taxon>
        <taxon>Platyhelminthes</taxon>
        <taxon>Trematoda</taxon>
        <taxon>Digenea</taxon>
        <taxon>Strigeidida</taxon>
        <taxon>Schistosomatoidea</taxon>
        <taxon>Schistosomatidae</taxon>
        <taxon>Schistosoma</taxon>
    </lineage>
</organism>
<dbReference type="GO" id="GO:0051307">
    <property type="term" value="P:meiotic chromosome separation"/>
    <property type="evidence" value="ECO:0007669"/>
    <property type="project" value="TreeGrafter"/>
</dbReference>
<dbReference type="GO" id="GO:0005737">
    <property type="term" value="C:cytoplasm"/>
    <property type="evidence" value="ECO:0007669"/>
    <property type="project" value="TreeGrafter"/>
</dbReference>
<evidence type="ECO:0000259" key="6">
    <source>
        <dbReference type="PROSITE" id="PS51700"/>
    </source>
</evidence>
<keyword evidence="7" id="KW-1185">Reference proteome</keyword>
<evidence type="ECO:0000256" key="2">
    <source>
        <dbReference type="ARBA" id="ARBA00012489"/>
    </source>
</evidence>
<evidence type="ECO:0000313" key="7">
    <source>
        <dbReference type="Proteomes" id="UP000050792"/>
    </source>
</evidence>
<feature type="compositionally biased region" description="Polar residues" evidence="5">
    <location>
        <begin position="612"/>
        <end position="628"/>
    </location>
</feature>
<dbReference type="EC" id="3.4.22.49" evidence="2"/>
<dbReference type="InterPro" id="IPR030397">
    <property type="entry name" value="SEPARIN_core_dom"/>
</dbReference>
<dbReference type="GO" id="GO:0005813">
    <property type="term" value="C:centrosome"/>
    <property type="evidence" value="ECO:0007669"/>
    <property type="project" value="TreeGrafter"/>
</dbReference>
<evidence type="ECO:0000256" key="4">
    <source>
        <dbReference type="ARBA" id="ARBA00022829"/>
    </source>
</evidence>
<evidence type="ECO:0000313" key="8">
    <source>
        <dbReference type="WBParaSite" id="SRDH1_17120.10"/>
    </source>
</evidence>
<dbReference type="Pfam" id="PF03568">
    <property type="entry name" value="Separin_C"/>
    <property type="match status" value="1"/>
</dbReference>
<evidence type="ECO:0000256" key="5">
    <source>
        <dbReference type="SAM" id="MobiDB-lite"/>
    </source>
</evidence>
<keyword evidence="4" id="KW-0159">Chromosome partition</keyword>
<feature type="compositionally biased region" description="Polar residues" evidence="5">
    <location>
        <begin position="565"/>
        <end position="582"/>
    </location>
</feature>
<evidence type="ECO:0000256" key="1">
    <source>
        <dbReference type="ARBA" id="ARBA00000451"/>
    </source>
</evidence>
<proteinExistence type="predicted"/>
<feature type="domain" description="Peptidase C50" evidence="6">
    <location>
        <begin position="1093"/>
        <end position="1188"/>
    </location>
</feature>
<dbReference type="GO" id="GO:0004197">
    <property type="term" value="F:cysteine-type endopeptidase activity"/>
    <property type="evidence" value="ECO:0007669"/>
    <property type="project" value="InterPro"/>
</dbReference>
<dbReference type="Proteomes" id="UP000050792">
    <property type="component" value="Unassembled WGS sequence"/>
</dbReference>
<keyword evidence="3" id="KW-0378">Hydrolase</keyword>
<dbReference type="InterPro" id="IPR005314">
    <property type="entry name" value="Peptidase_C50"/>
</dbReference>
<accession>A0AA85EPA2</accession>
<dbReference type="PANTHER" id="PTHR12792">
    <property type="entry name" value="EXTRA SPINDLE POLES 1-RELATED"/>
    <property type="match status" value="1"/>
</dbReference>
<dbReference type="GO" id="GO:0006508">
    <property type="term" value="P:proteolysis"/>
    <property type="evidence" value="ECO:0007669"/>
    <property type="project" value="InterPro"/>
</dbReference>